<comment type="caution">
    <text evidence="3">The sequence shown here is derived from an EMBL/GenBank/DDBJ whole genome shotgun (WGS) entry which is preliminary data.</text>
</comment>
<gene>
    <name evidence="3" type="ORF">CYMTET_13515</name>
    <name evidence="2" type="ORF">CYMTET_55949</name>
</gene>
<accession>A0AAE0GIA4</accession>
<feature type="region of interest" description="Disordered" evidence="1">
    <location>
        <begin position="78"/>
        <end position="109"/>
    </location>
</feature>
<dbReference type="AlphaFoldDB" id="A0AAE0GIA4"/>
<reference evidence="3 4" key="1">
    <citation type="journal article" date="2015" name="Genome Biol. Evol.">
        <title>Comparative Genomics of a Bacterivorous Green Alga Reveals Evolutionary Causalities and Consequences of Phago-Mixotrophic Mode of Nutrition.</title>
        <authorList>
            <person name="Burns J.A."/>
            <person name="Paasch A."/>
            <person name="Narechania A."/>
            <person name="Kim E."/>
        </authorList>
    </citation>
    <scope>NUCLEOTIDE SEQUENCE [LARGE SCALE GENOMIC DNA]</scope>
    <source>
        <strain evidence="3">PLY_AMNH</strain>
    </source>
</reference>
<organism evidence="3 4">
    <name type="scientific">Cymbomonas tetramitiformis</name>
    <dbReference type="NCBI Taxonomy" id="36881"/>
    <lineage>
        <taxon>Eukaryota</taxon>
        <taxon>Viridiplantae</taxon>
        <taxon>Chlorophyta</taxon>
        <taxon>Pyramimonadophyceae</taxon>
        <taxon>Pyramimonadales</taxon>
        <taxon>Pyramimonadaceae</taxon>
        <taxon>Cymbomonas</taxon>
    </lineage>
</organism>
<evidence type="ECO:0000313" key="2">
    <source>
        <dbReference type="EMBL" id="KAK3233764.1"/>
    </source>
</evidence>
<keyword evidence="4" id="KW-1185">Reference proteome</keyword>
<dbReference type="EMBL" id="LGRX02035636">
    <property type="protein sequence ID" value="KAK3233764.1"/>
    <property type="molecule type" value="Genomic_DNA"/>
</dbReference>
<dbReference type="EMBL" id="LGRX02005382">
    <property type="protein sequence ID" value="KAK3278559.1"/>
    <property type="molecule type" value="Genomic_DNA"/>
</dbReference>
<dbReference type="Proteomes" id="UP001190700">
    <property type="component" value="Unassembled WGS sequence"/>
</dbReference>
<reference evidence="3" key="2">
    <citation type="submission" date="2023-06" db="EMBL/GenBank/DDBJ databases">
        <title>Long-read-based genome assembly of the green algal bacterivore Cymbomonas tetramitiformis.</title>
        <authorList>
            <person name="Gyaltshen Y."/>
            <person name="Rozenberg A."/>
            <person name="Paasch A."/>
            <person name="Burns J.A."/>
            <person name="Warring S."/>
            <person name="Larson R."/>
            <person name="Maurer-Alcala X."/>
            <person name="Dacks J."/>
            <person name="Kim E."/>
        </authorList>
    </citation>
    <scope>NUCLEOTIDE SEQUENCE</scope>
    <source>
        <strain evidence="3">PLY_AMNH</strain>
    </source>
</reference>
<protein>
    <submittedName>
        <fullName evidence="3">Uncharacterized protein</fullName>
    </submittedName>
</protein>
<evidence type="ECO:0000256" key="1">
    <source>
        <dbReference type="SAM" id="MobiDB-lite"/>
    </source>
</evidence>
<evidence type="ECO:0000313" key="3">
    <source>
        <dbReference type="EMBL" id="KAK3278559.1"/>
    </source>
</evidence>
<proteinExistence type="predicted"/>
<sequence>MSSDVSLRVAHTDGIPHVTEICNGAGVAILTERQMLLPLSEPSQSSPVSGSPVGGGGAADGAVTWAAKLGVHVNTMLPPDTTDAEAHASELQPAARTGCRSDTAAVSYS</sequence>
<evidence type="ECO:0000313" key="4">
    <source>
        <dbReference type="Proteomes" id="UP001190700"/>
    </source>
</evidence>
<name>A0AAE0GIA4_9CHLO</name>